<dbReference type="KEGG" id="bcom:BAUCODRAFT_33851"/>
<name>M2NBH0_BAUPA</name>
<sequence>MHLRKTLPPLIFFSGASSFPLFPYGNIKTAIAASCQELAQWFGLPPILANGEWSGWSNSYLNNRFVAHNAEVSSNAISSLTQRCKISFEEGVSAPPALLGDIAYFPTWSGAFVAYNYVTCQAVWQTNITAYLIEYGVPTVEQLSFIPVSSRTSPQIDQKQNVLYAGSLLHALLFAMDLRSGTILGQIPINDHPLAIITQSPTFYNGKVFVGASSSEISVASIPGYPCCNFTGNFGAYTFNRSTGTFARDWLVNSIENVVIGPGGWAGASVWGSQPSIDVQRSQVFYGTGNM</sequence>
<gene>
    <name evidence="1" type="ORF">BAUCODRAFT_33851</name>
</gene>
<protein>
    <submittedName>
        <fullName evidence="1">Uncharacterized protein</fullName>
    </submittedName>
</protein>
<dbReference type="STRING" id="717646.M2NBH0"/>
<dbReference type="EMBL" id="KB445555">
    <property type="protein sequence ID" value="EMC96489.1"/>
    <property type="molecule type" value="Genomic_DNA"/>
</dbReference>
<evidence type="ECO:0000313" key="2">
    <source>
        <dbReference type="Proteomes" id="UP000011761"/>
    </source>
</evidence>
<dbReference type="GeneID" id="19112252"/>
<dbReference type="SUPFAM" id="SSF50998">
    <property type="entry name" value="Quinoprotein alcohol dehydrogenase-like"/>
    <property type="match status" value="1"/>
</dbReference>
<organism evidence="1 2">
    <name type="scientific">Baudoinia panamericana (strain UAMH 10762)</name>
    <name type="common">Angels' share fungus</name>
    <name type="synonym">Baudoinia compniacensis (strain UAMH 10762)</name>
    <dbReference type="NCBI Taxonomy" id="717646"/>
    <lineage>
        <taxon>Eukaryota</taxon>
        <taxon>Fungi</taxon>
        <taxon>Dikarya</taxon>
        <taxon>Ascomycota</taxon>
        <taxon>Pezizomycotina</taxon>
        <taxon>Dothideomycetes</taxon>
        <taxon>Dothideomycetidae</taxon>
        <taxon>Mycosphaerellales</taxon>
        <taxon>Teratosphaeriaceae</taxon>
        <taxon>Baudoinia</taxon>
    </lineage>
</organism>
<dbReference type="Gene3D" id="2.140.10.10">
    <property type="entry name" value="Quinoprotein alcohol dehydrogenase-like superfamily"/>
    <property type="match status" value="1"/>
</dbReference>
<dbReference type="PANTHER" id="PTHR32303">
    <property type="entry name" value="QUINOPROTEIN ALCOHOL DEHYDROGENASE (CYTOCHROME C)"/>
    <property type="match status" value="1"/>
</dbReference>
<proteinExistence type="predicted"/>
<dbReference type="InterPro" id="IPR011047">
    <property type="entry name" value="Quinoprotein_ADH-like_sf"/>
</dbReference>
<keyword evidence="2" id="KW-1185">Reference proteome</keyword>
<reference evidence="1 2" key="1">
    <citation type="journal article" date="2012" name="PLoS Pathog.">
        <title>Diverse lifestyles and strategies of plant pathogenesis encoded in the genomes of eighteen Dothideomycetes fungi.</title>
        <authorList>
            <person name="Ohm R.A."/>
            <person name="Feau N."/>
            <person name="Henrissat B."/>
            <person name="Schoch C.L."/>
            <person name="Horwitz B.A."/>
            <person name="Barry K.W."/>
            <person name="Condon B.J."/>
            <person name="Copeland A.C."/>
            <person name="Dhillon B."/>
            <person name="Glaser F."/>
            <person name="Hesse C.N."/>
            <person name="Kosti I."/>
            <person name="LaButti K."/>
            <person name="Lindquist E.A."/>
            <person name="Lucas S."/>
            <person name="Salamov A.A."/>
            <person name="Bradshaw R.E."/>
            <person name="Ciuffetti L."/>
            <person name="Hamelin R.C."/>
            <person name="Kema G.H.J."/>
            <person name="Lawrence C."/>
            <person name="Scott J.A."/>
            <person name="Spatafora J.W."/>
            <person name="Turgeon B.G."/>
            <person name="de Wit P.J.G.M."/>
            <person name="Zhong S."/>
            <person name="Goodwin S.B."/>
            <person name="Grigoriev I.V."/>
        </authorList>
    </citation>
    <scope>NUCLEOTIDE SEQUENCE [LARGE SCALE GENOMIC DNA]</scope>
    <source>
        <strain evidence="1 2">UAMH 10762</strain>
    </source>
</reference>
<dbReference type="Proteomes" id="UP000011761">
    <property type="component" value="Unassembled WGS sequence"/>
</dbReference>
<dbReference type="OrthoDB" id="416253at2759"/>
<dbReference type="HOGENOM" id="CLU_956411_0_0_1"/>
<dbReference type="AlphaFoldDB" id="M2NBH0"/>
<dbReference type="PANTHER" id="PTHR32303:SF10">
    <property type="entry name" value="OUTER MEMBRANE PROTEIN ASSEMBLY FACTOR BAMB"/>
    <property type="match status" value="1"/>
</dbReference>
<accession>M2NBH0</accession>
<dbReference type="eggNOG" id="ENOG502QUFM">
    <property type="taxonomic scope" value="Eukaryota"/>
</dbReference>
<evidence type="ECO:0000313" key="1">
    <source>
        <dbReference type="EMBL" id="EMC96489.1"/>
    </source>
</evidence>
<dbReference type="RefSeq" id="XP_007676095.1">
    <property type="nucleotide sequence ID" value="XM_007677905.1"/>
</dbReference>